<dbReference type="EMBL" id="JAXAVW010000013">
    <property type="protein sequence ID" value="MDX8032020.1"/>
    <property type="molecule type" value="Genomic_DNA"/>
</dbReference>
<protein>
    <submittedName>
        <fullName evidence="2">Uncharacterized protein</fullName>
    </submittedName>
</protein>
<gene>
    <name evidence="2" type="ORF">SK803_17480</name>
</gene>
<evidence type="ECO:0000313" key="2">
    <source>
        <dbReference type="EMBL" id="MDX8032020.1"/>
    </source>
</evidence>
<sequence>MRAYGFVPGGTTTGGPITAEMPSVAFAAGAAPAGQTPLPGIDVPASAGTRQVRP</sequence>
<proteinExistence type="predicted"/>
<accession>A0ABU4T1P3</accession>
<comment type="caution">
    <text evidence="2">The sequence shown here is derived from an EMBL/GenBank/DDBJ whole genome shotgun (WGS) entry which is preliminary data.</text>
</comment>
<keyword evidence="3" id="KW-1185">Reference proteome</keyword>
<reference evidence="2 3" key="1">
    <citation type="submission" date="2023-11" db="EMBL/GenBank/DDBJ databases">
        <title>Lentzea sokolovensis, sp. nov., Lentzea kristufkii, sp. nov., and Lentzea miocenensis, sp. nov., rare actinobacteria from Sokolov Coal Basin, Miocene lacustrine sediment, Czech Republic.</title>
        <authorList>
            <person name="Lara A."/>
            <person name="Kotroba L."/>
            <person name="Nouioui I."/>
            <person name="Neumann-Schaal M."/>
            <person name="Mast Y."/>
            <person name="Chronakova A."/>
        </authorList>
    </citation>
    <scope>NUCLEOTIDE SEQUENCE [LARGE SCALE GENOMIC DNA]</scope>
    <source>
        <strain evidence="2 3">BCCO 10_0856</strain>
    </source>
</reference>
<dbReference type="Proteomes" id="UP001285521">
    <property type="component" value="Unassembled WGS sequence"/>
</dbReference>
<organism evidence="2 3">
    <name type="scientific">Lentzea miocenica</name>
    <dbReference type="NCBI Taxonomy" id="3095431"/>
    <lineage>
        <taxon>Bacteria</taxon>
        <taxon>Bacillati</taxon>
        <taxon>Actinomycetota</taxon>
        <taxon>Actinomycetes</taxon>
        <taxon>Pseudonocardiales</taxon>
        <taxon>Pseudonocardiaceae</taxon>
        <taxon>Lentzea</taxon>
    </lineage>
</organism>
<evidence type="ECO:0000313" key="3">
    <source>
        <dbReference type="Proteomes" id="UP001285521"/>
    </source>
</evidence>
<name>A0ABU4T1P3_9PSEU</name>
<evidence type="ECO:0000256" key="1">
    <source>
        <dbReference type="SAM" id="MobiDB-lite"/>
    </source>
</evidence>
<feature type="region of interest" description="Disordered" evidence="1">
    <location>
        <begin position="35"/>
        <end position="54"/>
    </location>
</feature>
<dbReference type="RefSeq" id="WP_319967073.1">
    <property type="nucleotide sequence ID" value="NZ_JAXAVW010000013.1"/>
</dbReference>